<dbReference type="Pfam" id="PF14299">
    <property type="entry name" value="PP2"/>
    <property type="match status" value="1"/>
</dbReference>
<dbReference type="AlphaFoldDB" id="A0A9N8VTE7"/>
<dbReference type="SUPFAM" id="SSF81383">
    <property type="entry name" value="F-box domain"/>
    <property type="match status" value="1"/>
</dbReference>
<accession>A0A9N8VTE7</accession>
<dbReference type="PROSITE" id="PS50181">
    <property type="entry name" value="FBOX"/>
    <property type="match status" value="1"/>
</dbReference>
<reference evidence="2" key="1">
    <citation type="submission" date="2021-06" db="EMBL/GenBank/DDBJ databases">
        <authorList>
            <person name="Kallberg Y."/>
            <person name="Tangrot J."/>
            <person name="Rosling A."/>
        </authorList>
    </citation>
    <scope>NUCLEOTIDE SEQUENCE</scope>
    <source>
        <strain evidence="2">MT106</strain>
    </source>
</reference>
<keyword evidence="3" id="KW-1185">Reference proteome</keyword>
<dbReference type="InterPro" id="IPR025886">
    <property type="entry name" value="PP2-like"/>
</dbReference>
<feature type="domain" description="F-box" evidence="1">
    <location>
        <begin position="13"/>
        <end position="59"/>
    </location>
</feature>
<protein>
    <submittedName>
        <fullName evidence="2">12759_t:CDS:1</fullName>
    </submittedName>
</protein>
<proteinExistence type="predicted"/>
<dbReference type="OrthoDB" id="9970274at2759"/>
<comment type="caution">
    <text evidence="2">The sequence shown here is derived from an EMBL/GenBank/DDBJ whole genome shotgun (WGS) entry which is preliminary data.</text>
</comment>
<organism evidence="2 3">
    <name type="scientific">Ambispora gerdemannii</name>
    <dbReference type="NCBI Taxonomy" id="144530"/>
    <lineage>
        <taxon>Eukaryota</taxon>
        <taxon>Fungi</taxon>
        <taxon>Fungi incertae sedis</taxon>
        <taxon>Mucoromycota</taxon>
        <taxon>Glomeromycotina</taxon>
        <taxon>Glomeromycetes</taxon>
        <taxon>Archaeosporales</taxon>
        <taxon>Ambisporaceae</taxon>
        <taxon>Ambispora</taxon>
    </lineage>
</organism>
<dbReference type="PANTHER" id="PTHR31960:SF26">
    <property type="entry name" value="F-BOX DOMAIN CONTAINING PROTEIN"/>
    <property type="match status" value="1"/>
</dbReference>
<sequence>MSTPIVNYQQKKNEFSQRIPENVSLNIFSFLKPRDILSFAMTNKHLQKQLENEDFWEFICKEQFEPHHIEDVQNTLRKIKELKLILAEETYETIQQAIEDELFEWKFLYKKLSFMCRYISYESRVTDYDNPENWIIVNSEESEFGQYYQLENISWLHVEIDSPHVLPGNYDIIWRLKINSKNYKNLDNLEFSVEIVERVHELSTMGEYMDFAKEFVKPFVPGQKLISILKEKDDWVEYCLPVQAKFDPQEASIPGIPTTFHLRCKIFDYSDDVLKSGLSIDYVRLRHHDETENDMSNFLKTY</sequence>
<evidence type="ECO:0000313" key="3">
    <source>
        <dbReference type="Proteomes" id="UP000789831"/>
    </source>
</evidence>
<dbReference type="PANTHER" id="PTHR31960">
    <property type="entry name" value="F-BOX PROTEIN PP2-A15"/>
    <property type="match status" value="1"/>
</dbReference>
<evidence type="ECO:0000313" key="2">
    <source>
        <dbReference type="EMBL" id="CAG8460759.1"/>
    </source>
</evidence>
<evidence type="ECO:0000259" key="1">
    <source>
        <dbReference type="PROSITE" id="PS50181"/>
    </source>
</evidence>
<dbReference type="Gene3D" id="1.20.1280.50">
    <property type="match status" value="1"/>
</dbReference>
<dbReference type="InterPro" id="IPR001810">
    <property type="entry name" value="F-box_dom"/>
</dbReference>
<dbReference type="Pfam" id="PF12937">
    <property type="entry name" value="F-box-like"/>
    <property type="match status" value="1"/>
</dbReference>
<name>A0A9N8VTE7_9GLOM</name>
<dbReference type="CDD" id="cd09917">
    <property type="entry name" value="F-box_SF"/>
    <property type="match status" value="1"/>
</dbReference>
<dbReference type="EMBL" id="CAJVPL010000179">
    <property type="protein sequence ID" value="CAG8460759.1"/>
    <property type="molecule type" value="Genomic_DNA"/>
</dbReference>
<dbReference type="InterPro" id="IPR036047">
    <property type="entry name" value="F-box-like_dom_sf"/>
</dbReference>
<dbReference type="SMART" id="SM00256">
    <property type="entry name" value="FBOX"/>
    <property type="match status" value="1"/>
</dbReference>
<gene>
    <name evidence="2" type="ORF">AGERDE_LOCUS2239</name>
</gene>
<dbReference type="Proteomes" id="UP000789831">
    <property type="component" value="Unassembled WGS sequence"/>
</dbReference>